<comment type="caution">
    <text evidence="9">The sequence shown here is derived from an EMBL/GenBank/DDBJ whole genome shotgun (WGS) entry which is preliminary data.</text>
</comment>
<name>A0ABN9V6N7_9DINO</name>
<dbReference type="Pfam" id="PF22062">
    <property type="entry name" value="OB_DPOA2"/>
    <property type="match status" value="1"/>
</dbReference>
<dbReference type="InterPro" id="IPR054300">
    <property type="entry name" value="OB_DPOA2"/>
</dbReference>
<feature type="compositionally biased region" description="Basic and acidic residues" evidence="6">
    <location>
        <begin position="110"/>
        <end position="119"/>
    </location>
</feature>
<evidence type="ECO:0000256" key="3">
    <source>
        <dbReference type="ARBA" id="ARBA00018596"/>
    </source>
</evidence>
<proteinExistence type="inferred from homology"/>
<evidence type="ECO:0000256" key="6">
    <source>
        <dbReference type="SAM" id="MobiDB-lite"/>
    </source>
</evidence>
<keyword evidence="4" id="KW-0235">DNA replication</keyword>
<dbReference type="PANTHER" id="PTHR23061:SF12">
    <property type="entry name" value="DNA POLYMERASE ALPHA SUBUNIT B"/>
    <property type="match status" value="1"/>
</dbReference>
<feature type="region of interest" description="Disordered" evidence="6">
    <location>
        <begin position="106"/>
        <end position="161"/>
    </location>
</feature>
<dbReference type="Gene3D" id="3.60.21.60">
    <property type="match status" value="2"/>
</dbReference>
<keyword evidence="10" id="KW-1185">Reference proteome</keyword>
<feature type="domain" description="DNA polymerase alpha subunit B OB" evidence="8">
    <location>
        <begin position="224"/>
        <end position="306"/>
    </location>
</feature>
<feature type="domain" description="DNA polymerase alpha/delta/epsilon subunit B" evidence="7">
    <location>
        <begin position="324"/>
        <end position="541"/>
    </location>
</feature>
<dbReference type="InterPro" id="IPR016722">
    <property type="entry name" value="DNA_pol_alpha_bsu"/>
</dbReference>
<evidence type="ECO:0000256" key="4">
    <source>
        <dbReference type="ARBA" id="ARBA00022705"/>
    </source>
</evidence>
<evidence type="ECO:0000259" key="7">
    <source>
        <dbReference type="Pfam" id="PF04042"/>
    </source>
</evidence>
<dbReference type="InterPro" id="IPR007185">
    <property type="entry name" value="DNA_pol_a/d/e_bsu"/>
</dbReference>
<dbReference type="Pfam" id="PF04042">
    <property type="entry name" value="DNA_pol_E_B"/>
    <property type="match status" value="1"/>
</dbReference>
<reference evidence="9" key="1">
    <citation type="submission" date="2023-10" db="EMBL/GenBank/DDBJ databases">
        <authorList>
            <person name="Chen Y."/>
            <person name="Shah S."/>
            <person name="Dougan E. K."/>
            <person name="Thang M."/>
            <person name="Chan C."/>
        </authorList>
    </citation>
    <scope>NUCLEOTIDE SEQUENCE [LARGE SCALE GENOMIC DNA]</scope>
</reference>
<evidence type="ECO:0000313" key="10">
    <source>
        <dbReference type="Proteomes" id="UP001189429"/>
    </source>
</evidence>
<dbReference type="PANTHER" id="PTHR23061">
    <property type="entry name" value="DNA POLYMERASE 2 ALPHA 70 KDA SUBUNIT"/>
    <property type="match status" value="1"/>
</dbReference>
<keyword evidence="5" id="KW-0539">Nucleus</keyword>
<protein>
    <recommendedName>
        <fullName evidence="3">DNA polymerase alpha subunit B</fullName>
    </recommendedName>
</protein>
<evidence type="ECO:0000313" key="9">
    <source>
        <dbReference type="EMBL" id="CAK0868475.1"/>
    </source>
</evidence>
<comment type="similarity">
    <text evidence="2">Belongs to the DNA polymerase alpha subunit B family.</text>
</comment>
<evidence type="ECO:0000256" key="1">
    <source>
        <dbReference type="ARBA" id="ARBA00004123"/>
    </source>
</evidence>
<gene>
    <name evidence="9" type="ORF">PCOR1329_LOCUS55130</name>
</gene>
<evidence type="ECO:0000256" key="5">
    <source>
        <dbReference type="ARBA" id="ARBA00023242"/>
    </source>
</evidence>
<sequence>MGLDDVIAKQPAGSHAKLKELHAEHCFTEEDLDFFVTAHGQLDAGRLAEFGKFLESKTLPQRGAAKRRGLLASGALRTQALSMLGGGAGGLPPAGPAGAREVVTPASKRLRTDRDRDLAGEAEFVSPEPVKKPQYRFTPKSSVSGGDPGGEKREGPTAAEAAPAEVRLLGDPALWTGRRREAFSWMDESLEDRAAERDRRLSLVEGRIVAALQARRGGEGVGLGRVGAPAQAEVALCGRIVCEGLDGRLNERSMLLEGSRASANGARVQLSVADCESLAAFPGQIVGVLGRSGLMGTTFHAKELVPGIPPAPVAARNERPVRMLVAAGPFCLRDDLDYTPLEQVLEHAARERPQVLVLMGPFLDAGNQKVLSGETHLPGSDEPCAYEEFYGRRLLPLLRRGLAPLRQGTSPVEVLIIPSLDEAACFHPMPQPPLDVALEPLGLTDALQPLRRMGVKFLPNPAHVQVNGLCVSITSADALTPVLREIVLRPQGKKIEEAHRLLLRQRCLFPVVPRDPAQISEKRAAALDFPDLLEPDVCVFPSLSGTPTGAFVDGSVFVNPGSLCRPAALGTFADLRVAPCGPARDAADGAGLRGRARVDVFHVQVQS</sequence>
<comment type="subcellular location">
    <subcellularLocation>
        <location evidence="1">Nucleus</location>
    </subcellularLocation>
</comment>
<dbReference type="Proteomes" id="UP001189429">
    <property type="component" value="Unassembled WGS sequence"/>
</dbReference>
<organism evidence="9 10">
    <name type="scientific">Prorocentrum cordatum</name>
    <dbReference type="NCBI Taxonomy" id="2364126"/>
    <lineage>
        <taxon>Eukaryota</taxon>
        <taxon>Sar</taxon>
        <taxon>Alveolata</taxon>
        <taxon>Dinophyceae</taxon>
        <taxon>Prorocentrales</taxon>
        <taxon>Prorocentraceae</taxon>
        <taxon>Prorocentrum</taxon>
    </lineage>
</organism>
<dbReference type="EMBL" id="CAUYUJ010016751">
    <property type="protein sequence ID" value="CAK0868475.1"/>
    <property type="molecule type" value="Genomic_DNA"/>
</dbReference>
<evidence type="ECO:0000256" key="2">
    <source>
        <dbReference type="ARBA" id="ARBA00007299"/>
    </source>
</evidence>
<accession>A0ABN9V6N7</accession>
<evidence type="ECO:0000259" key="8">
    <source>
        <dbReference type="Pfam" id="PF22062"/>
    </source>
</evidence>